<dbReference type="Proteomes" id="UP001642484">
    <property type="component" value="Unassembled WGS sequence"/>
</dbReference>
<gene>
    <name evidence="2" type="ORF">CCMP2556_LOCUS25639</name>
</gene>
<dbReference type="EMBL" id="CAXAMN010017335">
    <property type="protein sequence ID" value="CAK9050279.1"/>
    <property type="molecule type" value="Genomic_DNA"/>
</dbReference>
<reference evidence="2 3" key="1">
    <citation type="submission" date="2024-02" db="EMBL/GenBank/DDBJ databases">
        <authorList>
            <person name="Chen Y."/>
            <person name="Shah S."/>
            <person name="Dougan E. K."/>
            <person name="Thang M."/>
            <person name="Chan C."/>
        </authorList>
    </citation>
    <scope>NUCLEOTIDE SEQUENCE [LARGE SCALE GENOMIC DNA]</scope>
</reference>
<dbReference type="PANTHER" id="PTHR47936:SF1">
    <property type="entry name" value="PENTATRICOPEPTIDE REPEAT-CONTAINING PROTEIN GUN1, CHLOROPLASTIC"/>
    <property type="match status" value="1"/>
</dbReference>
<dbReference type="Gene3D" id="1.25.40.10">
    <property type="entry name" value="Tetratricopeptide repeat domain"/>
    <property type="match status" value="2"/>
</dbReference>
<evidence type="ECO:0000313" key="3">
    <source>
        <dbReference type="Proteomes" id="UP001642484"/>
    </source>
</evidence>
<protein>
    <recommendedName>
        <fullName evidence="4">Pentatricopeptide repeat-containing protein, chloroplastic</fullName>
    </recommendedName>
</protein>
<organism evidence="2 3">
    <name type="scientific">Durusdinium trenchii</name>
    <dbReference type="NCBI Taxonomy" id="1381693"/>
    <lineage>
        <taxon>Eukaryota</taxon>
        <taxon>Sar</taxon>
        <taxon>Alveolata</taxon>
        <taxon>Dinophyceae</taxon>
        <taxon>Suessiales</taxon>
        <taxon>Symbiodiniaceae</taxon>
        <taxon>Durusdinium</taxon>
    </lineage>
</organism>
<accession>A0ABP0MFL8</accession>
<proteinExistence type="predicted"/>
<comment type="caution">
    <text evidence="2">The sequence shown here is derived from an EMBL/GenBank/DDBJ whole genome shotgun (WGS) entry which is preliminary data.</text>
</comment>
<dbReference type="InterPro" id="IPR011990">
    <property type="entry name" value="TPR-like_helical_dom_sf"/>
</dbReference>
<sequence length="562" mass="61640">MGDETSISASLFSTSRRIGALGRRGRWAQALEKYRQFERRGLKGDLTMLNILLKAVCSRGHWTKAMLWLKSGVSSDCFTWNTLLQGSSQKQSWSSTLGILGHVQSQSLVDEMSFNTAIASQLVSTWKYTSSLLTRMFCHQLRRDVVGYSALASCASGDPVLWGQAVVQLQVMDNINLSPNSVSIGACISACANAASWCGASALLQDHFERKLELNVILLASTASAHQRDLSSQWRKALMILEMGEDRSIQLNTFLLGSTLQAHPKSKWVTALGCFAELVRRALRLTDVAAAILVGTVVWEKALEVFLKSAAHGLQLNKAGMTAGLSTVADAQHWQRTLVTLRAVPTMGTLTALTTTVVALARARRRAEATKVLQEMRFGAVEVDRVAQGVALSVLSWDLALQQMSEMSQDFRQDPILQTAGIAAFEASGQWLLALWVLHENPRSTAAVNAAVAVAQRRFLWALALQLLSQGLERQVETDLLSWTSTIGACSRAVTRVFETAKLWRWPLKLLDSLKLQRLQPALLTITEAASIPEPCTSPRLLRFLQEVAAASTCFRPSMISS</sequence>
<evidence type="ECO:0000313" key="2">
    <source>
        <dbReference type="EMBL" id="CAK9050279.1"/>
    </source>
</evidence>
<keyword evidence="3" id="KW-1185">Reference proteome</keyword>
<name>A0ABP0MFL8_9DINO</name>
<evidence type="ECO:0008006" key="4">
    <source>
        <dbReference type="Google" id="ProtNLM"/>
    </source>
</evidence>
<keyword evidence="1" id="KW-0677">Repeat</keyword>
<dbReference type="PANTHER" id="PTHR47936">
    <property type="entry name" value="PPR_LONG DOMAIN-CONTAINING PROTEIN"/>
    <property type="match status" value="1"/>
</dbReference>
<evidence type="ECO:0000256" key="1">
    <source>
        <dbReference type="ARBA" id="ARBA00022737"/>
    </source>
</evidence>